<gene>
    <name evidence="1" type="ORF">BACCIP111899_03531</name>
</gene>
<proteinExistence type="predicted"/>
<organism evidence="1 2">
    <name type="scientific">Bacillus rhizoplanae</name>
    <dbReference type="NCBI Taxonomy" id="2880966"/>
    <lineage>
        <taxon>Bacteria</taxon>
        <taxon>Bacillati</taxon>
        <taxon>Bacillota</taxon>
        <taxon>Bacilli</taxon>
        <taxon>Bacillales</taxon>
        <taxon>Bacillaceae</taxon>
        <taxon>Bacillus</taxon>
    </lineage>
</organism>
<evidence type="ECO:0000313" key="1">
    <source>
        <dbReference type="EMBL" id="CAG9614304.1"/>
    </source>
</evidence>
<reference evidence="1 2" key="1">
    <citation type="submission" date="2021-10" db="EMBL/GenBank/DDBJ databases">
        <authorList>
            <person name="Criscuolo A."/>
        </authorList>
    </citation>
    <scope>NUCLEOTIDE SEQUENCE [LARGE SCALE GENOMIC DNA]</scope>
    <source>
        <strain evidence="2">CIP 111899</strain>
    </source>
</reference>
<comment type="caution">
    <text evidence="1">The sequence shown here is derived from an EMBL/GenBank/DDBJ whole genome shotgun (WGS) entry which is preliminary data.</text>
</comment>
<protein>
    <recommendedName>
        <fullName evidence="3">DUF3896 domain-containing protein</fullName>
    </recommendedName>
</protein>
<dbReference type="InterPro" id="IPR024994">
    <property type="entry name" value="DUF3896"/>
</dbReference>
<dbReference type="Pfam" id="PF13035">
    <property type="entry name" value="DUF3896"/>
    <property type="match status" value="1"/>
</dbReference>
<dbReference type="Proteomes" id="UP000789423">
    <property type="component" value="Unassembled WGS sequence"/>
</dbReference>
<keyword evidence="2" id="KW-1185">Reference proteome</keyword>
<name>A0ABM8YF43_9BACI</name>
<sequence>MKRSYNYHETKKQLESQKSQLYKRLTDVKLTESERNEIKRTIDNYEYILNLVEMNHFERGISH</sequence>
<evidence type="ECO:0000313" key="2">
    <source>
        <dbReference type="Proteomes" id="UP000789423"/>
    </source>
</evidence>
<dbReference type="RefSeq" id="WP_230576273.1">
    <property type="nucleotide sequence ID" value="NZ_CAKJTI010000025.1"/>
</dbReference>
<evidence type="ECO:0008006" key="3">
    <source>
        <dbReference type="Google" id="ProtNLM"/>
    </source>
</evidence>
<accession>A0ABM8YF43</accession>
<dbReference type="EMBL" id="CAKJTI010000025">
    <property type="protein sequence ID" value="CAG9614304.1"/>
    <property type="molecule type" value="Genomic_DNA"/>
</dbReference>